<organism evidence="1 2">
    <name type="scientific">Phaeobacter italicus</name>
    <dbReference type="NCBI Taxonomy" id="481446"/>
    <lineage>
        <taxon>Bacteria</taxon>
        <taxon>Pseudomonadati</taxon>
        <taxon>Pseudomonadota</taxon>
        <taxon>Alphaproteobacteria</taxon>
        <taxon>Rhodobacterales</taxon>
        <taxon>Roseobacteraceae</taxon>
        <taxon>Phaeobacter</taxon>
    </lineage>
</organism>
<accession>A0A0H5CY22</accession>
<reference evidence="2" key="1">
    <citation type="submission" date="2015-05" db="EMBL/GenBank/DDBJ databases">
        <authorList>
            <person name="Rodrigo-Torres Lidia"/>
            <person name="Arahal R.David."/>
        </authorList>
    </citation>
    <scope>NUCLEOTIDE SEQUENCE [LARGE SCALE GENOMIC DNA]</scope>
    <source>
        <strain evidence="2">CECT 7321</strain>
    </source>
</reference>
<evidence type="ECO:0000313" key="1">
    <source>
        <dbReference type="EMBL" id="CRL09912.1"/>
    </source>
</evidence>
<gene>
    <name evidence="1" type="ORF">NIT7321_00749</name>
</gene>
<dbReference type="RefSeq" id="WP_050672615.1">
    <property type="nucleotide sequence ID" value="NZ_CVRL01000007.1"/>
</dbReference>
<name>A0A0H5CY22_9RHOB</name>
<dbReference type="AlphaFoldDB" id="A0A0H5CY22"/>
<dbReference type="Proteomes" id="UP000043764">
    <property type="component" value="Unassembled WGS sequence"/>
</dbReference>
<keyword evidence="2" id="KW-1185">Reference proteome</keyword>
<proteinExistence type="predicted"/>
<dbReference type="EMBL" id="CVRL01000007">
    <property type="protein sequence ID" value="CRL09912.1"/>
    <property type="molecule type" value="Genomic_DNA"/>
</dbReference>
<evidence type="ECO:0000313" key="2">
    <source>
        <dbReference type="Proteomes" id="UP000043764"/>
    </source>
</evidence>
<sequence length="225" mass="24707">MNISRISDVADRADGHRRFVVNLTERGADDIILKSCEVLSHSFRNRVSFSAQMRCSEIFHEQISTAIDECLQGLGEGHQVLSLPSLVVELPGLIMAGAHVIASAEEDGVRAIIVRFRISVGSMAHAFLQDVGFGAGLEETTRELSAQVLSEIAMPLLNVLAASDTGLVDSERAIGVLGQQLSERVHEIRFNIEMVKRFTEQLERDRSGARVGFIEFQSNEKLTSS</sequence>
<protein>
    <submittedName>
        <fullName evidence="1">Uncharacterized protein</fullName>
    </submittedName>
</protein>